<geneLocation type="mitochondrion" evidence="17"/>
<evidence type="ECO:0000313" key="17">
    <source>
        <dbReference type="EMBL" id="AOF41411.1"/>
    </source>
</evidence>
<dbReference type="InterPro" id="IPR036150">
    <property type="entry name" value="Cyt_b/b6_C_sf"/>
</dbReference>
<dbReference type="PANTHER" id="PTHR19271">
    <property type="entry name" value="CYTOCHROME B"/>
    <property type="match status" value="1"/>
</dbReference>
<evidence type="ECO:0000256" key="14">
    <source>
        <dbReference type="RuleBase" id="RU362117"/>
    </source>
</evidence>
<comment type="similarity">
    <text evidence="14">Belongs to the cytochrome b family.</text>
</comment>
<dbReference type="InterPro" id="IPR016174">
    <property type="entry name" value="Di-haem_cyt_TM"/>
</dbReference>
<organism evidence="17">
    <name type="scientific">Nycteria sp</name>
    <dbReference type="NCBI Taxonomy" id="1715676"/>
    <lineage>
        <taxon>Eukaryota</taxon>
        <taxon>Sar</taxon>
        <taxon>Alveolata</taxon>
        <taxon>Apicomplexa</taxon>
        <taxon>Aconoidasida</taxon>
        <taxon>Haemosporida</taxon>
        <taxon>Plasmodiidae</taxon>
        <taxon>Nycteria</taxon>
    </lineage>
</organism>
<reference evidence="17" key="1">
    <citation type="journal article" date="2016" name="Proc. Natl. Acad. Sci. U.S.A.">
        <title>Highly rearranged mitochondrial genome in Nycteria parasites (Haemosporidia) from bats.</title>
        <authorList>
            <person name="Karadjian G."/>
            <person name="Hassanin A."/>
            <person name="Saintpierre B."/>
            <person name="Gembu Tungaluna G.C."/>
            <person name="Ariey F."/>
            <person name="Ayala F.J."/>
            <person name="Landau I."/>
            <person name="Duval L."/>
        </authorList>
    </citation>
    <scope>NUCLEOTIDE SEQUENCE</scope>
</reference>
<keyword evidence="10 14" id="KW-1133">Transmembrane helix</keyword>
<dbReference type="InterPro" id="IPR005798">
    <property type="entry name" value="Cyt_b/b6_C"/>
</dbReference>
<feature type="domain" description="Cytochrome b/b6 C-terminal region profile" evidence="16">
    <location>
        <begin position="200"/>
        <end position="370"/>
    </location>
</feature>
<accession>A0A1B3ILE7</accession>
<keyword evidence="6 14" id="KW-0812">Transmembrane</keyword>
<feature type="transmembrane region" description="Helical" evidence="14">
    <location>
        <begin position="247"/>
        <end position="265"/>
    </location>
</feature>
<dbReference type="GO" id="GO:0005743">
    <property type="term" value="C:mitochondrial inner membrane"/>
    <property type="evidence" value="ECO:0007669"/>
    <property type="project" value="UniProtKB-SubCell"/>
</dbReference>
<feature type="transmembrane region" description="Helical" evidence="14">
    <location>
        <begin position="315"/>
        <end position="334"/>
    </location>
</feature>
<comment type="cofactor">
    <cofactor evidence="14">
        <name>heme b</name>
        <dbReference type="ChEBI" id="CHEBI:60344"/>
    </cofactor>
    <text evidence="14">Binds 2 heme groups non-covalently.</text>
</comment>
<keyword evidence="13 14" id="KW-0472">Membrane</keyword>
<comment type="subcellular location">
    <subcellularLocation>
        <location evidence="1">Mitochondrion inner membrane</location>
        <topology evidence="1">Multi-pass membrane protein</topology>
    </subcellularLocation>
</comment>
<feature type="transmembrane region" description="Helical" evidence="14">
    <location>
        <begin position="221"/>
        <end position="240"/>
    </location>
</feature>
<evidence type="ECO:0000256" key="10">
    <source>
        <dbReference type="ARBA" id="ARBA00022989"/>
    </source>
</evidence>
<dbReference type="SUPFAM" id="SSF81648">
    <property type="entry name" value="a domain/subunit of cytochrome bc1 complex (Ubiquinol-cytochrome c reductase)"/>
    <property type="match status" value="1"/>
</dbReference>
<dbReference type="GO" id="GO:0046872">
    <property type="term" value="F:metal ion binding"/>
    <property type="evidence" value="ECO:0007669"/>
    <property type="project" value="UniProtKB-UniRule"/>
</dbReference>
<evidence type="ECO:0000256" key="11">
    <source>
        <dbReference type="ARBA" id="ARBA00023004"/>
    </source>
</evidence>
<evidence type="ECO:0000259" key="15">
    <source>
        <dbReference type="PROSITE" id="PS51002"/>
    </source>
</evidence>
<evidence type="ECO:0000256" key="1">
    <source>
        <dbReference type="ARBA" id="ARBA00004448"/>
    </source>
</evidence>
<name>A0A1B3ILE7_9APIC</name>
<dbReference type="InterPro" id="IPR048259">
    <property type="entry name" value="Cytochrome_b_N_euk/bac"/>
</dbReference>
<keyword evidence="4 14" id="KW-0349">Heme</keyword>
<dbReference type="InterPro" id="IPR027387">
    <property type="entry name" value="Cytb/b6-like_sf"/>
</dbReference>
<feature type="transmembrane region" description="Helical" evidence="14">
    <location>
        <begin position="340"/>
        <end position="361"/>
    </location>
</feature>
<evidence type="ECO:0000259" key="16">
    <source>
        <dbReference type="PROSITE" id="PS51003"/>
    </source>
</evidence>
<dbReference type="PROSITE" id="PS51003">
    <property type="entry name" value="CYTB_CTER"/>
    <property type="match status" value="1"/>
</dbReference>
<sequence length="370" mass="42748">MIMKSINLVKAHLIYYPCPLNINFLWNYGFLLGIMYFLQILSGILMSTSYSPELSFAYYSIQHILRELWCGWSFRYLHSSGASFVFILTYLHILRGLNYSYSYLPLSWISGLIIFLVSIMTAFMGYVLPWGQMSFWGATVITNLLYFIPGLISWICGGYNVSDPTLKRFLILHFIFPFIGLCIVFIHIFFLHLSGSTNPLGYDTALKIPFYPNLLTLDIKGFNNIFFIYITQSLLGIVALSDTENSILVNIYITPLHIVPEWYFLPYYAMLKTIPNKGAGFITMLLSIQILFILSEKRNITTIIEFKIYFSSREYATSIIWFICSFYGLLWIGAQLPQSIIIIYGRIFIIIFFLSSLFSLLKGVVSKLNY</sequence>
<feature type="transmembrane region" description="Helical" evidence="14">
    <location>
        <begin position="106"/>
        <end position="128"/>
    </location>
</feature>
<evidence type="ECO:0000256" key="13">
    <source>
        <dbReference type="ARBA" id="ARBA00023136"/>
    </source>
</evidence>
<evidence type="ECO:0000256" key="3">
    <source>
        <dbReference type="ARBA" id="ARBA00022448"/>
    </source>
</evidence>
<feature type="transmembrane region" description="Helical" evidence="14">
    <location>
        <begin position="277"/>
        <end position="294"/>
    </location>
</feature>
<dbReference type="GO" id="GO:0008121">
    <property type="term" value="F:quinol-cytochrome-c reductase activity"/>
    <property type="evidence" value="ECO:0007669"/>
    <property type="project" value="TreeGrafter"/>
</dbReference>
<keyword evidence="11 14" id="KW-0408">Iron</keyword>
<keyword evidence="12 14" id="KW-0496">Mitochondrion</keyword>
<evidence type="ECO:0000256" key="12">
    <source>
        <dbReference type="ARBA" id="ARBA00023128"/>
    </source>
</evidence>
<feature type="transmembrane region" description="Helical" evidence="14">
    <location>
        <begin position="25"/>
        <end position="46"/>
    </location>
</feature>
<dbReference type="InterPro" id="IPR005797">
    <property type="entry name" value="Cyt_b/b6_N"/>
</dbReference>
<evidence type="ECO:0000256" key="5">
    <source>
        <dbReference type="ARBA" id="ARBA00022660"/>
    </source>
</evidence>
<keyword evidence="7 14" id="KW-0479">Metal-binding</keyword>
<proteinExistence type="inferred from homology"/>
<evidence type="ECO:0000256" key="9">
    <source>
        <dbReference type="ARBA" id="ARBA00022982"/>
    </source>
</evidence>
<dbReference type="Pfam" id="PF00033">
    <property type="entry name" value="Cytochrome_B"/>
    <property type="match status" value="1"/>
</dbReference>
<dbReference type="GO" id="GO:0016491">
    <property type="term" value="F:oxidoreductase activity"/>
    <property type="evidence" value="ECO:0007669"/>
    <property type="project" value="UniProtKB-UniRule"/>
</dbReference>
<evidence type="ECO:0000256" key="6">
    <source>
        <dbReference type="ARBA" id="ARBA00022692"/>
    </source>
</evidence>
<dbReference type="Pfam" id="PF00032">
    <property type="entry name" value="Cytochrom_B_C"/>
    <property type="match status" value="1"/>
</dbReference>
<evidence type="ECO:0000256" key="2">
    <source>
        <dbReference type="ARBA" id="ARBA00013531"/>
    </source>
</evidence>
<dbReference type="EMBL" id="KX090646">
    <property type="protein sequence ID" value="AOF41411.1"/>
    <property type="molecule type" value="Genomic_DNA"/>
</dbReference>
<dbReference type="AlphaFoldDB" id="A0A1B3ILE7"/>
<feature type="transmembrane region" description="Helical" evidence="14">
    <location>
        <begin position="76"/>
        <end position="94"/>
    </location>
</feature>
<gene>
    <name evidence="17" type="primary">cytb</name>
</gene>
<keyword evidence="5 14" id="KW-0679">Respiratory chain</keyword>
<keyword evidence="8" id="KW-0999">Mitochondrion inner membrane</keyword>
<feature type="transmembrane region" description="Helical" evidence="14">
    <location>
        <begin position="169"/>
        <end position="190"/>
    </location>
</feature>
<evidence type="ECO:0000256" key="4">
    <source>
        <dbReference type="ARBA" id="ARBA00022617"/>
    </source>
</evidence>
<keyword evidence="3 14" id="KW-0813">Transport</keyword>
<dbReference type="PROSITE" id="PS51002">
    <property type="entry name" value="CYTB_NTER"/>
    <property type="match status" value="1"/>
</dbReference>
<evidence type="ECO:0000256" key="7">
    <source>
        <dbReference type="ARBA" id="ARBA00022723"/>
    </source>
</evidence>
<protein>
    <recommendedName>
        <fullName evidence="2 14">Cytochrome b</fullName>
    </recommendedName>
</protein>
<dbReference type="PANTHER" id="PTHR19271:SF16">
    <property type="entry name" value="CYTOCHROME B"/>
    <property type="match status" value="1"/>
</dbReference>
<dbReference type="SUPFAM" id="SSF81342">
    <property type="entry name" value="Transmembrane di-heme cytochromes"/>
    <property type="match status" value="1"/>
</dbReference>
<feature type="transmembrane region" description="Helical" evidence="14">
    <location>
        <begin position="134"/>
        <end position="157"/>
    </location>
</feature>
<dbReference type="CDD" id="cd00284">
    <property type="entry name" value="Cytochrome_b_N"/>
    <property type="match status" value="1"/>
</dbReference>
<dbReference type="GO" id="GO:0006122">
    <property type="term" value="P:mitochondrial electron transport, ubiquinol to cytochrome c"/>
    <property type="evidence" value="ECO:0007669"/>
    <property type="project" value="TreeGrafter"/>
</dbReference>
<evidence type="ECO:0000256" key="8">
    <source>
        <dbReference type="ARBA" id="ARBA00022792"/>
    </source>
</evidence>
<comment type="function">
    <text evidence="14">Component of the ubiquinol-cytochrome c reductase complex (complex III or cytochrome b-c1 complex) that is part of the mitochondrial respiratory chain. The b-c1 complex mediates electron transfer from ubiquinol to cytochrome c. Contributes to the generation of a proton gradient across the mitochondrial membrane that is then used for ATP synthesis.</text>
</comment>
<dbReference type="Gene3D" id="1.20.810.10">
    <property type="entry name" value="Cytochrome Bc1 Complex, Chain C"/>
    <property type="match status" value="1"/>
</dbReference>
<keyword evidence="9 14" id="KW-0249">Electron transport</keyword>
<feature type="domain" description="Cytochrome b/b6 N-terminal region profile" evidence="15">
    <location>
        <begin position="1"/>
        <end position="200"/>
    </location>
</feature>